<protein>
    <submittedName>
        <fullName evidence="2">Uncharacterized protein</fullName>
    </submittedName>
</protein>
<comment type="caution">
    <text evidence="2">The sequence shown here is derived from an EMBL/GenBank/DDBJ whole genome shotgun (WGS) entry which is preliminary data.</text>
</comment>
<keyword evidence="3" id="KW-1185">Reference proteome</keyword>
<name>A0AA39IKD9_9BILA</name>
<evidence type="ECO:0000256" key="1">
    <source>
        <dbReference type="SAM" id="Coils"/>
    </source>
</evidence>
<evidence type="ECO:0000313" key="3">
    <source>
        <dbReference type="Proteomes" id="UP001175271"/>
    </source>
</evidence>
<accession>A0AA39IKD9</accession>
<gene>
    <name evidence="2" type="ORF">QR680_009472</name>
</gene>
<evidence type="ECO:0000313" key="2">
    <source>
        <dbReference type="EMBL" id="KAK0425947.1"/>
    </source>
</evidence>
<sequence length="152" mass="17805">MLFESPRISTLEEQLRNEVDRRHRAETLTSCAEQNLRSLKASKRVTDHLVEVLRQQIEEQKTEIEALRKRNKDFFYDARRFRADAQASELWTRLLEERVAAFEETPKKGKDEKQHVGRIGRFGAFLRTTLSRRSLRRRRTTKGSGSGASVVF</sequence>
<feature type="coiled-coil region" evidence="1">
    <location>
        <begin position="8"/>
        <end position="70"/>
    </location>
</feature>
<reference evidence="2" key="1">
    <citation type="submission" date="2023-06" db="EMBL/GenBank/DDBJ databases">
        <title>Genomic analysis of the entomopathogenic nematode Steinernema hermaphroditum.</title>
        <authorList>
            <person name="Schwarz E.M."/>
            <person name="Heppert J.K."/>
            <person name="Baniya A."/>
            <person name="Schwartz H.T."/>
            <person name="Tan C.-H."/>
            <person name="Antoshechkin I."/>
            <person name="Sternberg P.W."/>
            <person name="Goodrich-Blair H."/>
            <person name="Dillman A.R."/>
        </authorList>
    </citation>
    <scope>NUCLEOTIDE SEQUENCE</scope>
    <source>
        <strain evidence="2">PS9179</strain>
        <tissue evidence="2">Whole animal</tissue>
    </source>
</reference>
<keyword evidence="1" id="KW-0175">Coiled coil</keyword>
<proteinExistence type="predicted"/>
<dbReference type="AlphaFoldDB" id="A0AA39IKD9"/>
<organism evidence="2 3">
    <name type="scientific">Steinernema hermaphroditum</name>
    <dbReference type="NCBI Taxonomy" id="289476"/>
    <lineage>
        <taxon>Eukaryota</taxon>
        <taxon>Metazoa</taxon>
        <taxon>Ecdysozoa</taxon>
        <taxon>Nematoda</taxon>
        <taxon>Chromadorea</taxon>
        <taxon>Rhabditida</taxon>
        <taxon>Tylenchina</taxon>
        <taxon>Panagrolaimomorpha</taxon>
        <taxon>Strongyloidoidea</taxon>
        <taxon>Steinernematidae</taxon>
        <taxon>Steinernema</taxon>
    </lineage>
</organism>
<dbReference type="Proteomes" id="UP001175271">
    <property type="component" value="Unassembled WGS sequence"/>
</dbReference>
<dbReference type="EMBL" id="JAUCMV010000001">
    <property type="protein sequence ID" value="KAK0425947.1"/>
    <property type="molecule type" value="Genomic_DNA"/>
</dbReference>